<dbReference type="Proteomes" id="UP001485459">
    <property type="component" value="Chromosome"/>
</dbReference>
<dbReference type="Gene3D" id="1.10.260.40">
    <property type="entry name" value="lambda repressor-like DNA-binding domains"/>
    <property type="match status" value="1"/>
</dbReference>
<reference evidence="3" key="1">
    <citation type="submission" date="2024-03" db="EMBL/GenBank/DDBJ databases">
        <title>Chitinophaga horti sp. nov., isolated from garden soil.</title>
        <authorList>
            <person name="Lee D.S."/>
            <person name="Han D.M."/>
            <person name="Baek J.H."/>
            <person name="Choi D.G."/>
            <person name="Jeon J.H."/>
            <person name="Jeon C.O."/>
        </authorList>
    </citation>
    <scope>NUCLEOTIDE SEQUENCE [LARGE SCALE GENOMIC DNA]</scope>
    <source>
        <strain evidence="3">GPA1</strain>
    </source>
</reference>
<dbReference type="RefSeq" id="WP_341836912.1">
    <property type="nucleotide sequence ID" value="NZ_CP149822.1"/>
</dbReference>
<proteinExistence type="predicted"/>
<organism evidence="2 3">
    <name type="scientific">Chitinophaga pollutisoli</name>
    <dbReference type="NCBI Taxonomy" id="3133966"/>
    <lineage>
        <taxon>Bacteria</taxon>
        <taxon>Pseudomonadati</taxon>
        <taxon>Bacteroidota</taxon>
        <taxon>Chitinophagia</taxon>
        <taxon>Chitinophagales</taxon>
        <taxon>Chitinophagaceae</taxon>
        <taxon>Chitinophaga</taxon>
    </lineage>
</organism>
<gene>
    <name evidence="2" type="ORF">WJU16_03360</name>
</gene>
<dbReference type="SUPFAM" id="SSF47413">
    <property type="entry name" value="lambda repressor-like DNA-binding domains"/>
    <property type="match status" value="1"/>
</dbReference>
<dbReference type="EMBL" id="CP149822">
    <property type="protein sequence ID" value="WZN42073.1"/>
    <property type="molecule type" value="Genomic_DNA"/>
</dbReference>
<name>A0ABZ2YQM1_9BACT</name>
<sequence>MKIGQNIKELRLKSDFTTKFMAEEVGITEEEYINIENDGDVTLNLLEVIANRLSTTIVDIIELKDATGGVRNFFNNNNGNQGTIINIQGVNQEEIRKAYKEAYEDLYSEKLKRVPQLEALLHQHNIKFDF</sequence>
<dbReference type="CDD" id="cd00093">
    <property type="entry name" value="HTH_XRE"/>
    <property type="match status" value="1"/>
</dbReference>
<keyword evidence="3" id="KW-1185">Reference proteome</keyword>
<feature type="domain" description="HTH cro/C1-type" evidence="1">
    <location>
        <begin position="7"/>
        <end position="60"/>
    </location>
</feature>
<dbReference type="InterPro" id="IPR010982">
    <property type="entry name" value="Lambda_DNA-bd_dom_sf"/>
</dbReference>
<protein>
    <submittedName>
        <fullName evidence="2">Helix-turn-helix transcriptional regulator</fullName>
    </submittedName>
</protein>
<evidence type="ECO:0000259" key="1">
    <source>
        <dbReference type="PROSITE" id="PS50943"/>
    </source>
</evidence>
<evidence type="ECO:0000313" key="3">
    <source>
        <dbReference type="Proteomes" id="UP001485459"/>
    </source>
</evidence>
<accession>A0ABZ2YQM1</accession>
<dbReference type="PROSITE" id="PS50943">
    <property type="entry name" value="HTH_CROC1"/>
    <property type="match status" value="1"/>
</dbReference>
<dbReference type="InterPro" id="IPR001387">
    <property type="entry name" value="Cro/C1-type_HTH"/>
</dbReference>
<evidence type="ECO:0000313" key="2">
    <source>
        <dbReference type="EMBL" id="WZN42073.1"/>
    </source>
</evidence>